<dbReference type="RefSeq" id="WP_142044665.1">
    <property type="nucleotide sequence ID" value="NZ_JBHTGS010000002.1"/>
</dbReference>
<sequence>MNQASKGRRVSRSPHIDTDEIIKSARRRARAADSRKRALLADRATPATDGGLALQPALAPEPSVVERPARPEPVAPKRRPARQPRKVAPPEPVVTARAPFVFAIIGLIAAGIVGLLVLNTAINENAFTLQDLRQNQAVLDASEQKLTDELADLSAPGNLAAAAERLGLVDAEDITYLRLPDGKELAMPMPGGN</sequence>
<evidence type="ECO:0000256" key="2">
    <source>
        <dbReference type="SAM" id="Phobius"/>
    </source>
</evidence>
<feature type="compositionally biased region" description="Basic residues" evidence="1">
    <location>
        <begin position="1"/>
        <end position="12"/>
    </location>
</feature>
<evidence type="ECO:0000313" key="3">
    <source>
        <dbReference type="EMBL" id="TQL79394.1"/>
    </source>
</evidence>
<organism evidence="3 4">
    <name type="scientific">Stackebrandtia endophytica</name>
    <dbReference type="NCBI Taxonomy" id="1496996"/>
    <lineage>
        <taxon>Bacteria</taxon>
        <taxon>Bacillati</taxon>
        <taxon>Actinomycetota</taxon>
        <taxon>Actinomycetes</taxon>
        <taxon>Glycomycetales</taxon>
        <taxon>Glycomycetaceae</taxon>
        <taxon>Stackebrandtia</taxon>
    </lineage>
</organism>
<keyword evidence="2" id="KW-0472">Membrane</keyword>
<feature type="region of interest" description="Disordered" evidence="1">
    <location>
        <begin position="1"/>
        <end position="89"/>
    </location>
</feature>
<keyword evidence="2" id="KW-0812">Transmembrane</keyword>
<feature type="compositionally biased region" description="Basic and acidic residues" evidence="1">
    <location>
        <begin position="30"/>
        <end position="40"/>
    </location>
</feature>
<proteinExistence type="predicted"/>
<dbReference type="InParanoid" id="A0A543B3J6"/>
<accession>A0A543B3J6</accession>
<evidence type="ECO:0000313" key="4">
    <source>
        <dbReference type="Proteomes" id="UP000317043"/>
    </source>
</evidence>
<reference evidence="3 4" key="1">
    <citation type="submission" date="2019-06" db="EMBL/GenBank/DDBJ databases">
        <title>Sequencing the genomes of 1000 actinobacteria strains.</title>
        <authorList>
            <person name="Klenk H.-P."/>
        </authorList>
    </citation>
    <scope>NUCLEOTIDE SEQUENCE [LARGE SCALE GENOMIC DNA]</scope>
    <source>
        <strain evidence="3 4">DSM 45928</strain>
    </source>
</reference>
<keyword evidence="4" id="KW-1185">Reference proteome</keyword>
<evidence type="ECO:0000256" key="1">
    <source>
        <dbReference type="SAM" id="MobiDB-lite"/>
    </source>
</evidence>
<dbReference type="EMBL" id="VFOW01000001">
    <property type="protein sequence ID" value="TQL79394.1"/>
    <property type="molecule type" value="Genomic_DNA"/>
</dbReference>
<feature type="transmembrane region" description="Helical" evidence="2">
    <location>
        <begin position="100"/>
        <end position="122"/>
    </location>
</feature>
<feature type="compositionally biased region" description="Basic and acidic residues" evidence="1">
    <location>
        <begin position="14"/>
        <end position="23"/>
    </location>
</feature>
<evidence type="ECO:0008006" key="5">
    <source>
        <dbReference type="Google" id="ProtNLM"/>
    </source>
</evidence>
<comment type="caution">
    <text evidence="3">The sequence shown here is derived from an EMBL/GenBank/DDBJ whole genome shotgun (WGS) entry which is preliminary data.</text>
</comment>
<dbReference type="OrthoDB" id="3403609at2"/>
<gene>
    <name evidence="3" type="ORF">FB566_4996</name>
</gene>
<dbReference type="Proteomes" id="UP000317043">
    <property type="component" value="Unassembled WGS sequence"/>
</dbReference>
<name>A0A543B3J6_9ACTN</name>
<keyword evidence="2" id="KW-1133">Transmembrane helix</keyword>
<dbReference type="AlphaFoldDB" id="A0A543B3J6"/>
<protein>
    <recommendedName>
        <fullName evidence="5">Cell division protein FtsB</fullName>
    </recommendedName>
</protein>
<feature type="compositionally biased region" description="Basic residues" evidence="1">
    <location>
        <begin position="76"/>
        <end position="85"/>
    </location>
</feature>